<sequence>MAARADDSKSSLQRLLSLDKTFDSFEDRVQEAARILNISLHPQAEVDSATPSSTSHTARLDFVLRWLLDKLSAKPEPCQCLLSWTLLRRILERMPSAALAKSLAVASPLNTCSKALAELFPPASSLAPSHVDDTKRSSKKRKRQSAANDTASDHPALIFGEITASIRLLISRSTQTSATDAASENRVHALLRLDHAELVRFVKHTLYGLLHLQSSQNLPTSLVASSLTLIQDLAILQPNASVDPLDISFCTECLWPAALLLRFLHSESKLDGTSQNYAQHSIRSLDRLLATHLFVPARVAFYNSKTPTQKKRPQVELPGLAQRLEPLHLQVTALLNTNGADTVRTEQLVNAYACVPLLLDLAVRCAPIANPKQRIIEAPWIHLLFTSLSDTITLSNNSPDSTIVNQTLNKMLDVLSGKGLVLDNDVLSEVLDKRCNLLPSLDTTSDVLPDFPLVARILNMNAGIFTDVNSAPAKALFQALTSNGKAKASAVLGSVSHDDWINPRTLCYQIAIPLMHAYARTRNLPAFLDQWSDCLSAQTSSKTSRWLLWADSSLEESLRSLLETSLTSTQISDLLKSRQDALSQSIASSSSSSSSSSAGAQCFANTVLLNAIVGAVKTDATIDDLVVHLETLLSVVESAIEQISDINGLLSAHLLGLCSKIYQLWYPIWSASHSDEEVQSRNATLLDGPVTQYALQKIQDGSNVKSSTSAGTVSEVDSAFVFVASICDMQRHLTGHESDYAHLFCRAALPSKDGDITHSYASQRPAAFLTVLTGFPELLSCIPTTERIQLFKDLFSSFFSHSSNSSTVLLEFLASVFATSDLPTKDDLFNVVCEAVEGSAATGSWLEILLQWPLKGFSRQQREKILDIVVASLTEKNVNGQAKQHGLDLVAGMLELPNATANVSVTPTVLWNLAGVPYNSTELSAFESICKRLLGHVIDTKEQERSKLYLEQLSELMSNFVSKQKDLGLPSAPGRVLLVNALFEATEARLTQKELSSFPHRSPSTIDSLVKRLWDTLSSSTDAAFSEENSLKAKLAVELYIGIPASVLESGGSSTEKYAKRFVKKLRSLIEEPNDVPFSLLLRCFQHLSLAASKTNPTDICTSAERLLTQEMDADQYWVITDSFTKSVQAISEDDKIALIERILPVSAEQCTAERAVLVRCIISAMHGFRKNGAISSGVGSVPVLIRLLELLNTCTEYRVHQQLVACVIAVLREQPNLVTQYSAEMTIATVTTLASPSSPMKSVKQASLMFEGLCTITQSLLQFHRSSLGGRFHLLVPLMQRLLACLFSPSSRDAGTINRFKHPAWLDQSNASLTLKHAQKFSRLLENLCNPPQLNVAGNRGKAPELVDETRKARMHVAQHAPHILHYYCTLILNGKLGEGMRDALTPGMWAIIDVAEIGADDTRGVKALSSSMGNADRAVLRGIWEDWRRFGGAWKG</sequence>
<dbReference type="InterPro" id="IPR018849">
    <property type="entry name" value="Urb2/Npa2_C"/>
</dbReference>
<evidence type="ECO:0000256" key="1">
    <source>
        <dbReference type="SAM" id="MobiDB-lite"/>
    </source>
</evidence>
<organism evidence="3">
    <name type="scientific">Aureobasidium pullulans</name>
    <name type="common">Black yeast</name>
    <name type="synonym">Pullularia pullulans</name>
    <dbReference type="NCBI Taxonomy" id="5580"/>
    <lineage>
        <taxon>Eukaryota</taxon>
        <taxon>Fungi</taxon>
        <taxon>Dikarya</taxon>
        <taxon>Ascomycota</taxon>
        <taxon>Pezizomycotina</taxon>
        <taxon>Dothideomycetes</taxon>
        <taxon>Dothideomycetidae</taxon>
        <taxon>Dothideales</taxon>
        <taxon>Saccotheciaceae</taxon>
        <taxon>Aureobasidium</taxon>
    </lineage>
</organism>
<proteinExistence type="predicted"/>
<dbReference type="Pfam" id="PF10441">
    <property type="entry name" value="Urb2"/>
    <property type="match status" value="1"/>
</dbReference>
<dbReference type="PANTHER" id="PTHR15682:SF2">
    <property type="entry name" value="UNHEALTHY RIBOSOME BIOGENESIS PROTEIN 2 HOMOLOG"/>
    <property type="match status" value="1"/>
</dbReference>
<evidence type="ECO:0000259" key="2">
    <source>
        <dbReference type="Pfam" id="PF10441"/>
    </source>
</evidence>
<dbReference type="PANTHER" id="PTHR15682">
    <property type="entry name" value="UNHEALTHY RIBOSOME BIOGENESIS PROTEIN 2 HOMOLOG"/>
    <property type="match status" value="1"/>
</dbReference>
<feature type="domain" description="Nucleolar 27S pre-rRNA processing Urb2/Npa2 C-terminal" evidence="2">
    <location>
        <begin position="1203"/>
        <end position="1433"/>
    </location>
</feature>
<dbReference type="EMBL" id="QZAS01000081">
    <property type="protein sequence ID" value="THW99145.1"/>
    <property type="molecule type" value="Genomic_DNA"/>
</dbReference>
<dbReference type="InterPro" id="IPR052609">
    <property type="entry name" value="Ribosome_Biogenesis_Reg"/>
</dbReference>
<feature type="region of interest" description="Disordered" evidence="1">
    <location>
        <begin position="126"/>
        <end position="151"/>
    </location>
</feature>
<dbReference type="GO" id="GO:0042254">
    <property type="term" value="P:ribosome biogenesis"/>
    <property type="evidence" value="ECO:0007669"/>
    <property type="project" value="TreeGrafter"/>
</dbReference>
<gene>
    <name evidence="3" type="ORF">D6D13_10295</name>
</gene>
<comment type="caution">
    <text evidence="3">The sequence shown here is derived from an EMBL/GenBank/DDBJ whole genome shotgun (WGS) entry which is preliminary data.</text>
</comment>
<dbReference type="GO" id="GO:0005730">
    <property type="term" value="C:nucleolus"/>
    <property type="evidence" value="ECO:0007669"/>
    <property type="project" value="TreeGrafter"/>
</dbReference>
<name>A0A4S9BYN7_AURPU</name>
<protein>
    <recommendedName>
        <fullName evidence="2">Nucleolar 27S pre-rRNA processing Urb2/Npa2 C-terminal domain-containing protein</fullName>
    </recommendedName>
</protein>
<reference evidence="3" key="1">
    <citation type="submission" date="2018-10" db="EMBL/GenBank/DDBJ databases">
        <title>Fifty Aureobasidium pullulans genomes reveal a recombining polyextremotolerant generalist.</title>
        <authorList>
            <person name="Gostincar C."/>
            <person name="Turk M."/>
            <person name="Zajc J."/>
            <person name="Gunde-Cimerman N."/>
        </authorList>
    </citation>
    <scope>NUCLEOTIDE SEQUENCE [LARGE SCALE GENOMIC DNA]</scope>
    <source>
        <strain evidence="3">EXF-10085</strain>
    </source>
</reference>
<accession>A0A4S9BYN7</accession>
<evidence type="ECO:0000313" key="3">
    <source>
        <dbReference type="EMBL" id="THW99145.1"/>
    </source>
</evidence>